<organism evidence="2 3">
    <name type="scientific">Kitasatospora griseola</name>
    <name type="common">Streptomyces griseolosporeus</name>
    <dbReference type="NCBI Taxonomy" id="2064"/>
    <lineage>
        <taxon>Bacteria</taxon>
        <taxon>Bacillati</taxon>
        <taxon>Actinomycetota</taxon>
        <taxon>Actinomycetes</taxon>
        <taxon>Kitasatosporales</taxon>
        <taxon>Streptomycetaceae</taxon>
        <taxon>Kitasatospora</taxon>
    </lineage>
</organism>
<gene>
    <name evidence="2" type="ORF">TR51_28280</name>
</gene>
<dbReference type="Proteomes" id="UP000032066">
    <property type="component" value="Unassembled WGS sequence"/>
</dbReference>
<dbReference type="AlphaFoldDB" id="A0A0D0NUG5"/>
<feature type="region of interest" description="Disordered" evidence="1">
    <location>
        <begin position="248"/>
        <end position="273"/>
    </location>
</feature>
<comment type="caution">
    <text evidence="2">The sequence shown here is derived from an EMBL/GenBank/DDBJ whole genome shotgun (WGS) entry which is preliminary data.</text>
</comment>
<feature type="region of interest" description="Disordered" evidence="1">
    <location>
        <begin position="202"/>
        <end position="229"/>
    </location>
</feature>
<sequence>MADRDPAAQAQRGRPRGDRPQLRHAGRAAVVQVDVDARAAPLRQLEDHVQLAVHVAVEPERVEPADQFGALPKRRVEQLRHAGLGDHAALRERHQLHVDQLAHPLTGLQHRVQVVEAGVRVDVHVQADVAGAERRHPAGQRLRPVRHRQPVGHRAALLPLGGDLGAQVGGLPVRLPGRAEEGLVQVGMAVHQRGQQQRAVQPTLAGAGGGGKLPAGRHGRDGRDPAVLDPQVGAGAVGQRRVQQQLRAWGRSGRHGGLLGSAKARRDGGAGAAWGTARTRWAAKLSGIPNTEQGGDAKRSGMI</sequence>
<dbReference type="EMBL" id="JXZB01000004">
    <property type="protein sequence ID" value="KIQ62821.1"/>
    <property type="molecule type" value="Genomic_DNA"/>
</dbReference>
<name>A0A0D0NUG5_KITGR</name>
<dbReference type="PATRIC" id="fig|2064.6.peg.6000"/>
<evidence type="ECO:0000313" key="3">
    <source>
        <dbReference type="Proteomes" id="UP000032066"/>
    </source>
</evidence>
<evidence type="ECO:0000256" key="1">
    <source>
        <dbReference type="SAM" id="MobiDB-lite"/>
    </source>
</evidence>
<reference evidence="2 3" key="1">
    <citation type="submission" date="2015-02" db="EMBL/GenBank/DDBJ databases">
        <title>Draft genome sequence of Kitasatospora griseola MF730-N6, a bafilomycin, terpentecin and satosporin producer.</title>
        <authorList>
            <person name="Arens J.C."/>
            <person name="Haltli B."/>
            <person name="Kerr R.G."/>
        </authorList>
    </citation>
    <scope>NUCLEOTIDE SEQUENCE [LARGE SCALE GENOMIC DNA]</scope>
    <source>
        <strain evidence="2 3">MF730-N6</strain>
    </source>
</reference>
<feature type="region of interest" description="Disordered" evidence="1">
    <location>
        <begin position="1"/>
        <end position="24"/>
    </location>
</feature>
<protein>
    <submittedName>
        <fullName evidence="2">Uncharacterized protein</fullName>
    </submittedName>
</protein>
<keyword evidence="3" id="KW-1185">Reference proteome</keyword>
<proteinExistence type="predicted"/>
<dbReference type="STRING" id="2064.TR51_28280"/>
<accession>A0A0D0NUG5</accession>
<evidence type="ECO:0000313" key="2">
    <source>
        <dbReference type="EMBL" id="KIQ62821.1"/>
    </source>
</evidence>